<reference evidence="4 5" key="1">
    <citation type="submission" date="2020-11" db="EMBL/GenBank/DDBJ databases">
        <authorList>
            <person name="Wallbank WR R."/>
            <person name="Pardo Diaz C."/>
            <person name="Kozak K."/>
            <person name="Martin S."/>
            <person name="Jiggins C."/>
            <person name="Moest M."/>
            <person name="Warren A I."/>
            <person name="Generalovic N T."/>
            <person name="Byers J.R.P. K."/>
            <person name="Montejo-Kovacevich G."/>
            <person name="Yen C E."/>
        </authorList>
    </citation>
    <scope>NUCLEOTIDE SEQUENCE [LARGE SCALE GENOMIC DNA]</scope>
</reference>
<dbReference type="GO" id="GO:0032922">
    <property type="term" value="P:circadian regulation of gene expression"/>
    <property type="evidence" value="ECO:0007669"/>
    <property type="project" value="TreeGrafter"/>
</dbReference>
<dbReference type="SUPFAM" id="SSF48173">
    <property type="entry name" value="Cryptochrome/photolyase FAD-binding domain"/>
    <property type="match status" value="1"/>
</dbReference>
<dbReference type="InterPro" id="IPR006050">
    <property type="entry name" value="DNA_photolyase_N"/>
</dbReference>
<dbReference type="GO" id="GO:0043153">
    <property type="term" value="P:entrainment of circadian clock by photoperiod"/>
    <property type="evidence" value="ECO:0007669"/>
    <property type="project" value="TreeGrafter"/>
</dbReference>
<dbReference type="PANTHER" id="PTHR11455:SF9">
    <property type="entry name" value="CRYPTOCHROME CIRCADIAN CLOCK 5 ISOFORM X1"/>
    <property type="match status" value="1"/>
</dbReference>
<comment type="cofactor">
    <cofactor evidence="2">
        <name>FAD</name>
        <dbReference type="ChEBI" id="CHEBI:57692"/>
    </cofactor>
    <text evidence="2">Binds 1 FAD per subunit.</text>
</comment>
<dbReference type="GO" id="GO:0003677">
    <property type="term" value="F:DNA binding"/>
    <property type="evidence" value="ECO:0007669"/>
    <property type="project" value="TreeGrafter"/>
</dbReference>
<keyword evidence="5" id="KW-1185">Reference proteome</keyword>
<dbReference type="Proteomes" id="UP000594454">
    <property type="component" value="Chromosome 1"/>
</dbReference>
<dbReference type="AlphaFoldDB" id="A0A7R8UF65"/>
<feature type="binding site" evidence="2">
    <location>
        <begin position="260"/>
        <end position="264"/>
    </location>
    <ligand>
        <name>FAD</name>
        <dbReference type="ChEBI" id="CHEBI:57692"/>
    </ligand>
</feature>
<evidence type="ECO:0000313" key="5">
    <source>
        <dbReference type="Proteomes" id="UP000594454"/>
    </source>
</evidence>
<dbReference type="GO" id="GO:0005634">
    <property type="term" value="C:nucleus"/>
    <property type="evidence" value="ECO:0007669"/>
    <property type="project" value="TreeGrafter"/>
</dbReference>
<sequence length="279" mass="31789">MSTTNAGKQTIVHWFRKGQRIHDNPPLKKACALVNANPEKYVLRPIFILDPGIPRWMTVGANRFRFLQESLVQFNDNLKAINSRLYVVRGTPSDVFPRLFEEWRVKVLTFESDIEPYAKKRDAEVRKLADECDVEVIVENSHTIYDPYKVLMLNSGRPIINYRSFQAVIAKLPAAEPVPTPDPIKCSPPLKDFIEEKNGVCYDVPSLEQIGVDVNSLGPSKFPGGETEALSRMEHHLKNTEWICSFEEPNTFPNSLEPSTTVLSPYLKFGCLSSRLFYK</sequence>
<dbReference type="Pfam" id="PF00875">
    <property type="entry name" value="DNA_photolyase"/>
    <property type="match status" value="1"/>
</dbReference>
<dbReference type="GO" id="GO:0003904">
    <property type="term" value="F:deoxyribodipyrimidine photo-lyase activity"/>
    <property type="evidence" value="ECO:0007669"/>
    <property type="project" value="TreeGrafter"/>
</dbReference>
<dbReference type="SUPFAM" id="SSF52425">
    <property type="entry name" value="Cryptochrome/photolyase, N-terminal domain"/>
    <property type="match status" value="1"/>
</dbReference>
<keyword evidence="2" id="KW-0285">Flavoprotein</keyword>
<dbReference type="GO" id="GO:0005737">
    <property type="term" value="C:cytoplasm"/>
    <property type="evidence" value="ECO:0007669"/>
    <property type="project" value="TreeGrafter"/>
</dbReference>
<dbReference type="Gene3D" id="1.25.40.80">
    <property type="match status" value="1"/>
</dbReference>
<name>A0A7R8UF65_HERIL</name>
<gene>
    <name evidence="4" type="ORF">HERILL_LOCUS2886</name>
</gene>
<evidence type="ECO:0000256" key="2">
    <source>
        <dbReference type="PIRSR" id="PIRSR602081-1"/>
    </source>
</evidence>
<comment type="similarity">
    <text evidence="1">Belongs to the DNA photolyase class-1 family.</text>
</comment>
<dbReference type="PROSITE" id="PS51645">
    <property type="entry name" value="PHR_CRY_ALPHA_BETA"/>
    <property type="match status" value="1"/>
</dbReference>
<proteinExistence type="inferred from homology"/>
<accession>A0A7R8UF65</accession>
<dbReference type="InterPro" id="IPR036155">
    <property type="entry name" value="Crypto/Photolyase_N_sf"/>
</dbReference>
<organism evidence="4 5">
    <name type="scientific">Hermetia illucens</name>
    <name type="common">Black soldier fly</name>
    <dbReference type="NCBI Taxonomy" id="343691"/>
    <lineage>
        <taxon>Eukaryota</taxon>
        <taxon>Metazoa</taxon>
        <taxon>Ecdysozoa</taxon>
        <taxon>Arthropoda</taxon>
        <taxon>Hexapoda</taxon>
        <taxon>Insecta</taxon>
        <taxon>Pterygota</taxon>
        <taxon>Neoptera</taxon>
        <taxon>Endopterygota</taxon>
        <taxon>Diptera</taxon>
        <taxon>Brachycera</taxon>
        <taxon>Stratiomyomorpha</taxon>
        <taxon>Stratiomyidae</taxon>
        <taxon>Hermetiinae</taxon>
        <taxon>Hermetia</taxon>
    </lineage>
</organism>
<dbReference type="InterPro" id="IPR036134">
    <property type="entry name" value="Crypto/Photolyase_FAD-like_sf"/>
</dbReference>
<dbReference type="InterPro" id="IPR002081">
    <property type="entry name" value="Cryptochrome/DNA_photolyase_1"/>
</dbReference>
<evidence type="ECO:0000259" key="3">
    <source>
        <dbReference type="PROSITE" id="PS51645"/>
    </source>
</evidence>
<keyword evidence="2" id="KW-0274">FAD</keyword>
<dbReference type="PANTHER" id="PTHR11455">
    <property type="entry name" value="CRYPTOCHROME"/>
    <property type="match status" value="1"/>
</dbReference>
<feature type="domain" description="Photolyase/cryptochrome alpha/beta" evidence="3">
    <location>
        <begin position="9"/>
        <end position="144"/>
    </location>
</feature>
<dbReference type="InParanoid" id="A0A7R8UF65"/>
<dbReference type="EMBL" id="LR899009">
    <property type="protein sequence ID" value="CAD7079682.1"/>
    <property type="molecule type" value="Genomic_DNA"/>
</dbReference>
<dbReference type="InterPro" id="IPR014729">
    <property type="entry name" value="Rossmann-like_a/b/a_fold"/>
</dbReference>
<dbReference type="GO" id="GO:0071949">
    <property type="term" value="F:FAD binding"/>
    <property type="evidence" value="ECO:0007669"/>
    <property type="project" value="TreeGrafter"/>
</dbReference>
<dbReference type="OrthoDB" id="435881at2759"/>
<evidence type="ECO:0000313" key="4">
    <source>
        <dbReference type="EMBL" id="CAD7079682.1"/>
    </source>
</evidence>
<protein>
    <recommendedName>
        <fullName evidence="3">Photolyase/cryptochrome alpha/beta domain-containing protein</fullName>
    </recommendedName>
</protein>
<dbReference type="Gene3D" id="3.40.50.620">
    <property type="entry name" value="HUPs"/>
    <property type="match status" value="1"/>
</dbReference>
<evidence type="ECO:0000256" key="1">
    <source>
        <dbReference type="ARBA" id="ARBA00005862"/>
    </source>
</evidence>